<dbReference type="Gene3D" id="1.10.10.60">
    <property type="entry name" value="Homeodomain-like"/>
    <property type="match status" value="2"/>
</dbReference>
<dbReference type="EMBL" id="ABVQ01000032">
    <property type="protein sequence ID" value="EEC58738.1"/>
    <property type="molecule type" value="Genomic_DNA"/>
</dbReference>
<evidence type="ECO:0000256" key="1">
    <source>
        <dbReference type="ARBA" id="ARBA00023015"/>
    </source>
</evidence>
<dbReference type="AlphaFoldDB" id="B7ANK3"/>
<evidence type="ECO:0000256" key="2">
    <source>
        <dbReference type="ARBA" id="ARBA00023125"/>
    </source>
</evidence>
<feature type="domain" description="HTH araC/xylS-type" evidence="4">
    <location>
        <begin position="191"/>
        <end position="289"/>
    </location>
</feature>
<dbReference type="Proteomes" id="UP000003136">
    <property type="component" value="Unassembled WGS sequence"/>
</dbReference>
<dbReference type="CDD" id="cd02209">
    <property type="entry name" value="cupin_XRE_C"/>
    <property type="match status" value="1"/>
</dbReference>
<dbReference type="InterPro" id="IPR013096">
    <property type="entry name" value="Cupin_2"/>
</dbReference>
<dbReference type="SMART" id="SM00342">
    <property type="entry name" value="HTH_ARAC"/>
    <property type="match status" value="1"/>
</dbReference>
<dbReference type="eggNOG" id="COG2207">
    <property type="taxonomic scope" value="Bacteria"/>
</dbReference>
<dbReference type="PROSITE" id="PS01124">
    <property type="entry name" value="HTH_ARAC_FAMILY_2"/>
    <property type="match status" value="1"/>
</dbReference>
<dbReference type="SUPFAM" id="SSF46689">
    <property type="entry name" value="Homeodomain-like"/>
    <property type="match status" value="2"/>
</dbReference>
<reference evidence="5 6" key="2">
    <citation type="submission" date="2008-11" db="EMBL/GenBank/DDBJ databases">
        <authorList>
            <person name="Fulton L."/>
            <person name="Clifton S."/>
            <person name="Fulton B."/>
            <person name="Xu J."/>
            <person name="Minx P."/>
            <person name="Pepin K.H."/>
            <person name="Johnson M."/>
            <person name="Bhonagiri V."/>
            <person name="Nash W.E."/>
            <person name="Mardis E.R."/>
            <person name="Wilson R.K."/>
        </authorList>
    </citation>
    <scope>NUCLEOTIDE SEQUENCE [LARGE SCALE GENOMIC DNA]</scope>
    <source>
        <strain evidence="5 6">ATCC 43243</strain>
    </source>
</reference>
<name>B7ANK3_9FIRM</name>
<dbReference type="Pfam" id="PF07883">
    <property type="entry name" value="Cupin_2"/>
    <property type="match status" value="1"/>
</dbReference>
<dbReference type="PANTHER" id="PTHR43280:SF2">
    <property type="entry name" value="HTH-TYPE TRANSCRIPTIONAL REGULATOR EXSA"/>
    <property type="match status" value="1"/>
</dbReference>
<evidence type="ECO:0000313" key="5">
    <source>
        <dbReference type="EMBL" id="EEC58738.1"/>
    </source>
</evidence>
<proteinExistence type="predicted"/>
<dbReference type="PRINTS" id="PR00032">
    <property type="entry name" value="HTHARAC"/>
</dbReference>
<reference evidence="5 6" key="1">
    <citation type="submission" date="2008-11" db="EMBL/GenBank/DDBJ databases">
        <title>Draft genome sequence of Bacteroides pectinophilus (ATCC 43243).</title>
        <authorList>
            <person name="Sudarsanam P."/>
            <person name="Ley R."/>
            <person name="Guruge J."/>
            <person name="Turnbaugh P.J."/>
            <person name="Mahowald M."/>
            <person name="Liep D."/>
            <person name="Gordon J."/>
        </authorList>
    </citation>
    <scope>NUCLEOTIDE SEQUENCE [LARGE SCALE GENOMIC DNA]</scope>
    <source>
        <strain evidence="5 6">ATCC 43243</strain>
    </source>
</reference>
<keyword evidence="6" id="KW-1185">Reference proteome</keyword>
<dbReference type="Pfam" id="PF12833">
    <property type="entry name" value="HTH_18"/>
    <property type="match status" value="1"/>
</dbReference>
<dbReference type="GO" id="GO:0043565">
    <property type="term" value="F:sequence-specific DNA binding"/>
    <property type="evidence" value="ECO:0007669"/>
    <property type="project" value="InterPro"/>
</dbReference>
<accession>B7ANK3</accession>
<dbReference type="PANTHER" id="PTHR43280">
    <property type="entry name" value="ARAC-FAMILY TRANSCRIPTIONAL REGULATOR"/>
    <property type="match status" value="1"/>
</dbReference>
<dbReference type="InterPro" id="IPR011051">
    <property type="entry name" value="RmlC_Cupin_sf"/>
</dbReference>
<dbReference type="HOGENOM" id="CLU_000445_88_3_9"/>
<organism evidence="5 6">
    <name type="scientific">[Bacteroides] pectinophilus ATCC 43243</name>
    <dbReference type="NCBI Taxonomy" id="483218"/>
    <lineage>
        <taxon>Bacteria</taxon>
        <taxon>Bacillati</taxon>
        <taxon>Bacillota</taxon>
        <taxon>Clostridia</taxon>
        <taxon>Eubacteriales</taxon>
    </lineage>
</organism>
<sequence>MFIMSYIVNMHFVYYNDVSIIISQTGGLYMSAFYQNREEEYSVTTTLNNTYPLHLHRQVEMIYVKSGQLRVTIDDNSYVLNAGDLSVAFPNRPHSTESLGESEAILMIFNPEFAGGYINELSRRRPEVPVLTKDTIPHECTYAIDHILDCCANGRDFRIAQGYMHIILGCIMPLLTMQSSVETGDSVDICHTLIEYIADNFKEDMSLDTIAHDLGLNKFYISHIFSDKIHESFPAYLGRCRSEHAAHLLKNTHMTVTDIGYASGFNSSRTFYRAFQRVYGVTPQEYRNL</sequence>
<dbReference type="InterPro" id="IPR018060">
    <property type="entry name" value="HTH_AraC"/>
</dbReference>
<protein>
    <recommendedName>
        <fullName evidence="4">HTH araC/xylS-type domain-containing protein</fullName>
    </recommendedName>
</protein>
<dbReference type="InterPro" id="IPR014710">
    <property type="entry name" value="RmlC-like_jellyroll"/>
</dbReference>
<dbReference type="InterPro" id="IPR020449">
    <property type="entry name" value="Tscrpt_reg_AraC-type_HTH"/>
</dbReference>
<keyword evidence="3" id="KW-0804">Transcription</keyword>
<dbReference type="STRING" id="483218.BACPEC_00257"/>
<evidence type="ECO:0000313" key="6">
    <source>
        <dbReference type="Proteomes" id="UP000003136"/>
    </source>
</evidence>
<evidence type="ECO:0000259" key="4">
    <source>
        <dbReference type="PROSITE" id="PS01124"/>
    </source>
</evidence>
<dbReference type="SUPFAM" id="SSF51182">
    <property type="entry name" value="RmlC-like cupins"/>
    <property type="match status" value="1"/>
</dbReference>
<keyword evidence="1" id="KW-0805">Transcription regulation</keyword>
<evidence type="ECO:0000256" key="3">
    <source>
        <dbReference type="ARBA" id="ARBA00023163"/>
    </source>
</evidence>
<dbReference type="Gene3D" id="2.60.120.10">
    <property type="entry name" value="Jelly Rolls"/>
    <property type="match status" value="1"/>
</dbReference>
<gene>
    <name evidence="5" type="ORF">BACPEC_00257</name>
</gene>
<keyword evidence="2" id="KW-0238">DNA-binding</keyword>
<dbReference type="InterPro" id="IPR009057">
    <property type="entry name" value="Homeodomain-like_sf"/>
</dbReference>
<dbReference type="GO" id="GO:0003700">
    <property type="term" value="F:DNA-binding transcription factor activity"/>
    <property type="evidence" value="ECO:0007669"/>
    <property type="project" value="InterPro"/>
</dbReference>